<dbReference type="AlphaFoldDB" id="A0A0S4TVV7"/>
<evidence type="ECO:0000256" key="1">
    <source>
        <dbReference type="SAM" id="MobiDB-lite"/>
    </source>
</evidence>
<feature type="compositionally biased region" description="Basic residues" evidence="1">
    <location>
        <begin position="1"/>
        <end position="34"/>
    </location>
</feature>
<protein>
    <submittedName>
        <fullName evidence="2">Uncharacterized protein</fullName>
    </submittedName>
</protein>
<feature type="region of interest" description="Disordered" evidence="1">
    <location>
        <begin position="1"/>
        <end position="52"/>
    </location>
</feature>
<accession>A0A0S4TVV7</accession>
<feature type="compositionally biased region" description="Low complexity" evidence="1">
    <location>
        <begin position="35"/>
        <end position="49"/>
    </location>
</feature>
<sequence>MRGPAHHTARLRPARCHRLPAPRRLPPRRRRRLPGRPIGAAPGPTPAGRSGLARRRVVLCAAARQRHGARDGRPHFNLYHYRGAAARGITRVDADGTLRVDLAPVPAVQ</sequence>
<dbReference type="EMBL" id="LN899819">
    <property type="protein sequence ID" value="CUV14178.1"/>
    <property type="molecule type" value="Genomic_DNA"/>
</dbReference>
<gene>
    <name evidence="2" type="ORF">RUN39_v1_730008</name>
</gene>
<proteinExistence type="predicted"/>
<evidence type="ECO:0000313" key="2">
    <source>
        <dbReference type="EMBL" id="CUV14178.1"/>
    </source>
</evidence>
<reference evidence="2" key="1">
    <citation type="submission" date="2015-10" db="EMBL/GenBank/DDBJ databases">
        <authorList>
            <person name="Gilbert D.G."/>
        </authorList>
    </citation>
    <scope>NUCLEOTIDE SEQUENCE</scope>
    <source>
        <strain evidence="2">Phyl III-seqv23</strain>
    </source>
</reference>
<name>A0A0S4TVV7_RALSL</name>
<organism evidence="2">
    <name type="scientific">Ralstonia solanacearum</name>
    <name type="common">Pseudomonas solanacearum</name>
    <dbReference type="NCBI Taxonomy" id="305"/>
    <lineage>
        <taxon>Bacteria</taxon>
        <taxon>Pseudomonadati</taxon>
        <taxon>Pseudomonadota</taxon>
        <taxon>Betaproteobacteria</taxon>
        <taxon>Burkholderiales</taxon>
        <taxon>Burkholderiaceae</taxon>
        <taxon>Ralstonia</taxon>
        <taxon>Ralstonia solanacearum species complex</taxon>
    </lineage>
</organism>